<accession>A0A0L0F8X1</accession>
<organism evidence="2 3">
    <name type="scientific">Sphaeroforma arctica JP610</name>
    <dbReference type="NCBI Taxonomy" id="667725"/>
    <lineage>
        <taxon>Eukaryota</taxon>
        <taxon>Ichthyosporea</taxon>
        <taxon>Ichthyophonida</taxon>
        <taxon>Sphaeroforma</taxon>
    </lineage>
</organism>
<gene>
    <name evidence="2" type="ORF">SARC_14282</name>
</gene>
<dbReference type="RefSeq" id="XP_014147062.1">
    <property type="nucleotide sequence ID" value="XM_014291587.1"/>
</dbReference>
<dbReference type="EMBL" id="KQ245988">
    <property type="protein sequence ID" value="KNC73160.1"/>
    <property type="molecule type" value="Genomic_DNA"/>
</dbReference>
<evidence type="ECO:0000313" key="3">
    <source>
        <dbReference type="Proteomes" id="UP000054560"/>
    </source>
</evidence>
<feature type="non-terminal residue" evidence="2">
    <location>
        <position position="1"/>
    </location>
</feature>
<feature type="compositionally biased region" description="Polar residues" evidence="1">
    <location>
        <begin position="151"/>
        <end position="172"/>
    </location>
</feature>
<feature type="non-terminal residue" evidence="2">
    <location>
        <position position="232"/>
    </location>
</feature>
<reference evidence="2 3" key="1">
    <citation type="submission" date="2011-02" db="EMBL/GenBank/DDBJ databases">
        <title>The Genome Sequence of Sphaeroforma arctica JP610.</title>
        <authorList>
            <consortium name="The Broad Institute Genome Sequencing Platform"/>
            <person name="Russ C."/>
            <person name="Cuomo C."/>
            <person name="Young S.K."/>
            <person name="Zeng Q."/>
            <person name="Gargeya S."/>
            <person name="Alvarado L."/>
            <person name="Berlin A."/>
            <person name="Chapman S.B."/>
            <person name="Chen Z."/>
            <person name="Freedman E."/>
            <person name="Gellesch M."/>
            <person name="Goldberg J."/>
            <person name="Griggs A."/>
            <person name="Gujja S."/>
            <person name="Heilman E."/>
            <person name="Heiman D."/>
            <person name="Howarth C."/>
            <person name="Mehta T."/>
            <person name="Neiman D."/>
            <person name="Pearson M."/>
            <person name="Roberts A."/>
            <person name="Saif S."/>
            <person name="Shea T."/>
            <person name="Shenoy N."/>
            <person name="Sisk P."/>
            <person name="Stolte C."/>
            <person name="Sykes S."/>
            <person name="White J."/>
            <person name="Yandava C."/>
            <person name="Burger G."/>
            <person name="Gray M.W."/>
            <person name="Holland P.W.H."/>
            <person name="King N."/>
            <person name="Lang F.B.F."/>
            <person name="Roger A.J."/>
            <person name="Ruiz-Trillo I."/>
            <person name="Haas B."/>
            <person name="Nusbaum C."/>
            <person name="Birren B."/>
        </authorList>
    </citation>
    <scope>NUCLEOTIDE SEQUENCE [LARGE SCALE GENOMIC DNA]</scope>
    <source>
        <strain evidence="2 3">JP610</strain>
    </source>
</reference>
<proteinExistence type="predicted"/>
<sequence length="232" mass="24602">QAHTRTDGIAGDDTHALLKPFLRSVVLNETLVELSPEDELNKERWSALDSQAIASMCLRYGTSSGENFFLSEAARGSAQTTTNQMWALAKGKDTHTPNGGSIDNNFDDNNINNNINNTSADESSSSGTELPITGDVNDDVRGRARGMASPPRSNSTPLYIPFTQQHTPKSGGSTHGMPPAKYADDINADTGEVRGQVVTDDTKRSGPMAAEGSSAVGRHASAPPQPSSPYAQ</sequence>
<dbReference type="Proteomes" id="UP000054560">
    <property type="component" value="Unassembled WGS sequence"/>
</dbReference>
<dbReference type="GeneID" id="25914786"/>
<feature type="compositionally biased region" description="Polar residues" evidence="1">
    <location>
        <begin position="118"/>
        <end position="128"/>
    </location>
</feature>
<feature type="compositionally biased region" description="Pro residues" evidence="1">
    <location>
        <begin position="223"/>
        <end position="232"/>
    </location>
</feature>
<evidence type="ECO:0000313" key="2">
    <source>
        <dbReference type="EMBL" id="KNC73160.1"/>
    </source>
</evidence>
<dbReference type="AlphaFoldDB" id="A0A0L0F8X1"/>
<name>A0A0L0F8X1_9EUKA</name>
<evidence type="ECO:0000256" key="1">
    <source>
        <dbReference type="SAM" id="MobiDB-lite"/>
    </source>
</evidence>
<feature type="region of interest" description="Disordered" evidence="1">
    <location>
        <begin position="117"/>
        <end position="232"/>
    </location>
</feature>
<keyword evidence="3" id="KW-1185">Reference proteome</keyword>
<protein>
    <submittedName>
        <fullName evidence="2">Uncharacterized protein</fullName>
    </submittedName>
</protein>